<keyword evidence="1" id="KW-0472">Membrane</keyword>
<feature type="non-terminal residue" evidence="2">
    <location>
        <position position="90"/>
    </location>
</feature>
<keyword evidence="3" id="KW-1185">Reference proteome</keyword>
<keyword evidence="1" id="KW-1133">Transmembrane helix</keyword>
<keyword evidence="1" id="KW-0812">Transmembrane</keyword>
<feature type="transmembrane region" description="Helical" evidence="1">
    <location>
        <begin position="68"/>
        <end position="88"/>
    </location>
</feature>
<protein>
    <submittedName>
        <fullName evidence="2">Uncharacterized protein</fullName>
    </submittedName>
</protein>
<evidence type="ECO:0000313" key="3">
    <source>
        <dbReference type="Proteomes" id="UP000054359"/>
    </source>
</evidence>
<dbReference type="Proteomes" id="UP000054359">
    <property type="component" value="Unassembled WGS sequence"/>
</dbReference>
<evidence type="ECO:0000256" key="1">
    <source>
        <dbReference type="SAM" id="Phobius"/>
    </source>
</evidence>
<proteinExistence type="predicted"/>
<evidence type="ECO:0000313" key="2">
    <source>
        <dbReference type="EMBL" id="KFM70487.1"/>
    </source>
</evidence>
<gene>
    <name evidence="2" type="ORF">X975_03138</name>
</gene>
<dbReference type="AlphaFoldDB" id="A0A087TZE8"/>
<sequence length="90" mass="10559">MRLRRWSISACRSSHCGLRRRNSICCVDSLQVSTRPTFRLRKHHYRHNLLLLNCSSSSDLRYPADRNAAVIIYTSGSHMQFYLILLYLTT</sequence>
<accession>A0A087TZE8</accession>
<name>A0A087TZE8_STEMI</name>
<dbReference type="EMBL" id="KK117449">
    <property type="protein sequence ID" value="KFM70487.1"/>
    <property type="molecule type" value="Genomic_DNA"/>
</dbReference>
<organism evidence="2 3">
    <name type="scientific">Stegodyphus mimosarum</name>
    <name type="common">African social velvet spider</name>
    <dbReference type="NCBI Taxonomy" id="407821"/>
    <lineage>
        <taxon>Eukaryota</taxon>
        <taxon>Metazoa</taxon>
        <taxon>Ecdysozoa</taxon>
        <taxon>Arthropoda</taxon>
        <taxon>Chelicerata</taxon>
        <taxon>Arachnida</taxon>
        <taxon>Araneae</taxon>
        <taxon>Araneomorphae</taxon>
        <taxon>Entelegynae</taxon>
        <taxon>Eresoidea</taxon>
        <taxon>Eresidae</taxon>
        <taxon>Stegodyphus</taxon>
    </lineage>
</organism>
<reference evidence="2 3" key="1">
    <citation type="submission" date="2013-11" db="EMBL/GenBank/DDBJ databases">
        <title>Genome sequencing of Stegodyphus mimosarum.</title>
        <authorList>
            <person name="Bechsgaard J."/>
        </authorList>
    </citation>
    <scope>NUCLEOTIDE SEQUENCE [LARGE SCALE GENOMIC DNA]</scope>
</reference>